<comment type="caution">
    <text evidence="3">The sequence shown here is derived from an EMBL/GenBank/DDBJ whole genome shotgun (WGS) entry which is preliminary data.</text>
</comment>
<evidence type="ECO:0000313" key="4">
    <source>
        <dbReference type="Proteomes" id="UP001595953"/>
    </source>
</evidence>
<dbReference type="EMBL" id="JBHSGP010000014">
    <property type="protein sequence ID" value="MFC4722983.1"/>
    <property type="molecule type" value="Genomic_DNA"/>
</dbReference>
<dbReference type="PANTHER" id="PTHR30023:SF0">
    <property type="entry name" value="PENICILLIN-SENSITIVE CARBOXYPEPTIDASE A"/>
    <property type="match status" value="1"/>
</dbReference>
<accession>A0ABV9N7U0</accession>
<name>A0ABV9N7U0_9FLAO</name>
<dbReference type="GO" id="GO:0004180">
    <property type="term" value="F:carboxypeptidase activity"/>
    <property type="evidence" value="ECO:0007669"/>
    <property type="project" value="UniProtKB-KW"/>
</dbReference>
<dbReference type="Pfam" id="PF02113">
    <property type="entry name" value="Peptidase_S13"/>
    <property type="match status" value="2"/>
</dbReference>
<evidence type="ECO:0000313" key="3">
    <source>
        <dbReference type="EMBL" id="MFC4722983.1"/>
    </source>
</evidence>
<dbReference type="InterPro" id="IPR012338">
    <property type="entry name" value="Beta-lactam/transpept-like"/>
</dbReference>
<dbReference type="Gene3D" id="3.40.710.10">
    <property type="entry name" value="DD-peptidase/beta-lactamase superfamily"/>
    <property type="match status" value="2"/>
</dbReference>
<protein>
    <submittedName>
        <fullName evidence="3">D-alanyl-D-alanine carboxypeptidase/D-alanyl-D-alanine-endopeptidase</fullName>
    </submittedName>
</protein>
<keyword evidence="4" id="KW-1185">Reference proteome</keyword>
<dbReference type="InterPro" id="IPR000667">
    <property type="entry name" value="Peptidase_S13"/>
</dbReference>
<gene>
    <name evidence="3" type="ORF">ACFO5O_11660</name>
</gene>
<sequence length="426" mass="49326">MKGYIKAFRLGLFSITIFVLFSCKSAQISKSLSKSLKANFYDHQFTGFMVYNPRTKDTVFNYNGDRYFTPASNTKIFTLFTALQFLPEYIPAFTYAVAEDTIVMRGTGDPTFLHPYFNDSTALKFINNYKEAQLLINNFKNEKFGPGWAWEDYDRYFSPERSSFPMYGNVVTIAHDNNLVVIPDVLRSRTYLTQSNTQRDYNTNVFYYKSGTKNKIEIPMVMDSMLIDELWKDLIPNKIKLIHKTSRILDQIAYSVPSDSLYKRMMHLSDNFLAEQMLVLSSSMISDTLDVDRVRDSIINHHLKDLKHKPRWVDGSGLSRYNLFTPASFVQVLSKLYTEIPTERLFNFFPSGGVSGTLKNWYTGEARPYIYAKSGTVGNNYSLSGYLLTNSGELLIFSFMNNHYTKPTSEVKARMQSIFEWLRDHY</sequence>
<dbReference type="PROSITE" id="PS51257">
    <property type="entry name" value="PROKAR_LIPOPROTEIN"/>
    <property type="match status" value="1"/>
</dbReference>
<dbReference type="PRINTS" id="PR00922">
    <property type="entry name" value="DADACBPTASE3"/>
</dbReference>
<evidence type="ECO:0000256" key="2">
    <source>
        <dbReference type="ARBA" id="ARBA00022801"/>
    </source>
</evidence>
<dbReference type="RefSeq" id="WP_387963963.1">
    <property type="nucleotide sequence ID" value="NZ_JBHSGP010000014.1"/>
</dbReference>
<dbReference type="SUPFAM" id="SSF56601">
    <property type="entry name" value="beta-lactamase/transpeptidase-like"/>
    <property type="match status" value="1"/>
</dbReference>
<keyword evidence="3" id="KW-0645">Protease</keyword>
<proteinExistence type="inferred from homology"/>
<dbReference type="PANTHER" id="PTHR30023">
    <property type="entry name" value="D-ALANYL-D-ALANINE CARBOXYPEPTIDASE"/>
    <property type="match status" value="1"/>
</dbReference>
<reference evidence="4" key="1">
    <citation type="journal article" date="2019" name="Int. J. Syst. Evol. Microbiol.">
        <title>The Global Catalogue of Microorganisms (GCM) 10K type strain sequencing project: providing services to taxonomists for standard genome sequencing and annotation.</title>
        <authorList>
            <consortium name="The Broad Institute Genomics Platform"/>
            <consortium name="The Broad Institute Genome Sequencing Center for Infectious Disease"/>
            <person name="Wu L."/>
            <person name="Ma J."/>
        </authorList>
    </citation>
    <scope>NUCLEOTIDE SEQUENCE [LARGE SCALE GENOMIC DNA]</scope>
    <source>
        <strain evidence="4">CCUG 63682</strain>
    </source>
</reference>
<keyword evidence="2" id="KW-0378">Hydrolase</keyword>
<organism evidence="3 4">
    <name type="scientific">Geojedonia litorea</name>
    <dbReference type="NCBI Taxonomy" id="1268269"/>
    <lineage>
        <taxon>Bacteria</taxon>
        <taxon>Pseudomonadati</taxon>
        <taxon>Bacteroidota</taxon>
        <taxon>Flavobacteriia</taxon>
        <taxon>Flavobacteriales</taxon>
        <taxon>Flavobacteriaceae</taxon>
        <taxon>Geojedonia</taxon>
    </lineage>
</organism>
<comment type="similarity">
    <text evidence="1">Belongs to the peptidase S13 family.</text>
</comment>
<keyword evidence="3" id="KW-0121">Carboxypeptidase</keyword>
<dbReference type="Proteomes" id="UP001595953">
    <property type="component" value="Unassembled WGS sequence"/>
</dbReference>
<evidence type="ECO:0000256" key="1">
    <source>
        <dbReference type="ARBA" id="ARBA00006096"/>
    </source>
</evidence>